<sequence>MDPYTLLNPINADELFRRLNAEINTPYLIKSDNIIYVSDDRLFIENLLVIATDKDKKEVTVEDNWIRYLRKVLNDNNKISVPSYKKDIKEFIKTVDKEKLLQGRKIYVYDDDWSLIKWELDCKNIMFTLKAYELDPKKSGESKEYRRIPVHQ</sequence>
<name>A0A9N9DY72_9GLOM</name>
<dbReference type="Proteomes" id="UP000789396">
    <property type="component" value="Unassembled WGS sequence"/>
</dbReference>
<evidence type="ECO:0000313" key="2">
    <source>
        <dbReference type="Proteomes" id="UP000789396"/>
    </source>
</evidence>
<reference evidence="1" key="1">
    <citation type="submission" date="2021-06" db="EMBL/GenBank/DDBJ databases">
        <authorList>
            <person name="Kallberg Y."/>
            <person name="Tangrot J."/>
            <person name="Rosling A."/>
        </authorList>
    </citation>
    <scope>NUCLEOTIDE SEQUENCE</scope>
    <source>
        <strain evidence="1">IN212</strain>
    </source>
</reference>
<comment type="caution">
    <text evidence="1">The sequence shown here is derived from an EMBL/GenBank/DDBJ whole genome shotgun (WGS) entry which is preliminary data.</text>
</comment>
<dbReference type="AlphaFoldDB" id="A0A9N9DY72"/>
<protein>
    <submittedName>
        <fullName evidence="1">19006_t:CDS:1</fullName>
    </submittedName>
</protein>
<accession>A0A9N9DY72</accession>
<dbReference type="EMBL" id="CAJVPZ010013753">
    <property type="protein sequence ID" value="CAG8651615.1"/>
    <property type="molecule type" value="Genomic_DNA"/>
</dbReference>
<proteinExistence type="predicted"/>
<keyword evidence="2" id="KW-1185">Reference proteome</keyword>
<gene>
    <name evidence="1" type="ORF">RFULGI_LOCUS8481</name>
</gene>
<organism evidence="1 2">
    <name type="scientific">Racocetra fulgida</name>
    <dbReference type="NCBI Taxonomy" id="60492"/>
    <lineage>
        <taxon>Eukaryota</taxon>
        <taxon>Fungi</taxon>
        <taxon>Fungi incertae sedis</taxon>
        <taxon>Mucoromycota</taxon>
        <taxon>Glomeromycotina</taxon>
        <taxon>Glomeromycetes</taxon>
        <taxon>Diversisporales</taxon>
        <taxon>Gigasporaceae</taxon>
        <taxon>Racocetra</taxon>
    </lineage>
</organism>
<evidence type="ECO:0000313" key="1">
    <source>
        <dbReference type="EMBL" id="CAG8651615.1"/>
    </source>
</evidence>
<feature type="non-terminal residue" evidence="1">
    <location>
        <position position="152"/>
    </location>
</feature>
<dbReference type="OrthoDB" id="2392335at2759"/>